<keyword evidence="9" id="KW-0067">ATP-binding</keyword>
<sequence>MHPIECNPAPLNLELFCRELIEEFSAVQTTGHQIVFICQSHNTEALMDEQLLHYMFINILSNAVKYSPSGGTILFDLTCDPVAGVSIFCIQDQGIGIPETDQTRLFESFYRASNVQSIQGTGLGLVIVRRCVEAHNGQISVVSQIAVGTTVTIVLPLNSEPLLNATID</sequence>
<dbReference type="Gene3D" id="3.30.565.10">
    <property type="entry name" value="Histidine kinase-like ATPase, C-terminal domain"/>
    <property type="match status" value="1"/>
</dbReference>
<comment type="caution">
    <text evidence="9">The sequence shown here is derived from an EMBL/GenBank/DDBJ whole genome shotgun (WGS) entry which is preliminary data.</text>
</comment>
<evidence type="ECO:0000313" key="10">
    <source>
        <dbReference type="Proteomes" id="UP000599391"/>
    </source>
</evidence>
<dbReference type="GO" id="GO:0004673">
    <property type="term" value="F:protein histidine kinase activity"/>
    <property type="evidence" value="ECO:0007669"/>
    <property type="project" value="UniProtKB-EC"/>
</dbReference>
<dbReference type="InterPro" id="IPR050736">
    <property type="entry name" value="Sensor_HK_Regulatory"/>
</dbReference>
<evidence type="ECO:0000256" key="5">
    <source>
        <dbReference type="ARBA" id="ARBA00022777"/>
    </source>
</evidence>
<evidence type="ECO:0000256" key="6">
    <source>
        <dbReference type="ARBA" id="ARBA00023012"/>
    </source>
</evidence>
<comment type="catalytic activity">
    <reaction evidence="1">
        <text>ATP + protein L-histidine = ADP + protein N-phospho-L-histidine.</text>
        <dbReference type="EC" id="2.7.13.3"/>
    </reaction>
</comment>
<keyword evidence="6" id="KW-0902">Two-component regulatory system</keyword>
<evidence type="ECO:0000313" key="9">
    <source>
        <dbReference type="EMBL" id="MBH8556221.1"/>
    </source>
</evidence>
<dbReference type="SMART" id="SM00387">
    <property type="entry name" value="HATPase_c"/>
    <property type="match status" value="1"/>
</dbReference>
<proteinExistence type="predicted"/>
<dbReference type="InterPro" id="IPR003594">
    <property type="entry name" value="HATPase_dom"/>
</dbReference>
<name>A0A8J7HNH7_9CYAN</name>
<evidence type="ECO:0000256" key="4">
    <source>
        <dbReference type="ARBA" id="ARBA00022679"/>
    </source>
</evidence>
<keyword evidence="3" id="KW-0597">Phosphoprotein</keyword>
<keyword evidence="9" id="KW-0547">Nucleotide-binding</keyword>
<evidence type="ECO:0000256" key="1">
    <source>
        <dbReference type="ARBA" id="ARBA00000085"/>
    </source>
</evidence>
<dbReference type="GO" id="GO:0000160">
    <property type="term" value="P:phosphorelay signal transduction system"/>
    <property type="evidence" value="ECO:0007669"/>
    <property type="project" value="UniProtKB-KW"/>
</dbReference>
<dbReference type="PANTHER" id="PTHR43711">
    <property type="entry name" value="TWO-COMPONENT HISTIDINE KINASE"/>
    <property type="match status" value="1"/>
</dbReference>
<gene>
    <name evidence="9" type="ORF">I8751_28600</name>
</gene>
<keyword evidence="10" id="KW-1185">Reference proteome</keyword>
<comment type="function">
    <text evidence="7">Photoreceptor which exists in two forms that are reversibly interconvertible by light: the R form that absorbs maximally in the red region of the spectrum and the FR form that absorbs maximally in the far-red region.</text>
</comment>
<feature type="domain" description="Histidine kinase" evidence="8">
    <location>
        <begin position="48"/>
        <end position="159"/>
    </location>
</feature>
<evidence type="ECO:0000256" key="3">
    <source>
        <dbReference type="ARBA" id="ARBA00022553"/>
    </source>
</evidence>
<dbReference type="AlphaFoldDB" id="A0A8J7HNH7"/>
<dbReference type="GO" id="GO:0005524">
    <property type="term" value="F:ATP binding"/>
    <property type="evidence" value="ECO:0007669"/>
    <property type="project" value="UniProtKB-KW"/>
</dbReference>
<evidence type="ECO:0000256" key="2">
    <source>
        <dbReference type="ARBA" id="ARBA00012438"/>
    </source>
</evidence>
<dbReference type="InterPro" id="IPR004358">
    <property type="entry name" value="Sig_transdc_His_kin-like_C"/>
</dbReference>
<dbReference type="CDD" id="cd00075">
    <property type="entry name" value="HATPase"/>
    <property type="match status" value="1"/>
</dbReference>
<organism evidence="9 10">
    <name type="scientific">Atlanticothrix silvestris CENA357</name>
    <dbReference type="NCBI Taxonomy" id="1725252"/>
    <lineage>
        <taxon>Bacteria</taxon>
        <taxon>Bacillati</taxon>
        <taxon>Cyanobacteriota</taxon>
        <taxon>Cyanophyceae</taxon>
        <taxon>Nostocales</taxon>
        <taxon>Nodulariaceae</taxon>
        <taxon>Atlanticothrix</taxon>
        <taxon>Atlanticothrix silvestris</taxon>
    </lineage>
</organism>
<accession>A0A8J7HNH7</accession>
<evidence type="ECO:0000259" key="8">
    <source>
        <dbReference type="PROSITE" id="PS50109"/>
    </source>
</evidence>
<protein>
    <recommendedName>
        <fullName evidence="2">histidine kinase</fullName>
        <ecNumber evidence="2">2.7.13.3</ecNumber>
    </recommendedName>
</protein>
<dbReference type="InterPro" id="IPR005467">
    <property type="entry name" value="His_kinase_dom"/>
</dbReference>
<dbReference type="PRINTS" id="PR00344">
    <property type="entry name" value="BCTRLSENSOR"/>
</dbReference>
<dbReference type="EMBL" id="JAECZB010000105">
    <property type="protein sequence ID" value="MBH8556221.1"/>
    <property type="molecule type" value="Genomic_DNA"/>
</dbReference>
<keyword evidence="5" id="KW-0418">Kinase</keyword>
<dbReference type="Pfam" id="PF02518">
    <property type="entry name" value="HATPase_c"/>
    <property type="match status" value="1"/>
</dbReference>
<dbReference type="Proteomes" id="UP000599391">
    <property type="component" value="Unassembled WGS sequence"/>
</dbReference>
<dbReference type="EC" id="2.7.13.3" evidence="2"/>
<keyword evidence="4" id="KW-0808">Transferase</keyword>
<dbReference type="FunFam" id="3.30.565.10:FF:000006">
    <property type="entry name" value="Sensor histidine kinase WalK"/>
    <property type="match status" value="1"/>
</dbReference>
<dbReference type="PANTHER" id="PTHR43711:SF26">
    <property type="entry name" value="SENSOR HISTIDINE KINASE RCSC"/>
    <property type="match status" value="1"/>
</dbReference>
<dbReference type="PROSITE" id="PS50109">
    <property type="entry name" value="HIS_KIN"/>
    <property type="match status" value="1"/>
</dbReference>
<evidence type="ECO:0000256" key="7">
    <source>
        <dbReference type="ARBA" id="ARBA00055745"/>
    </source>
</evidence>
<dbReference type="InterPro" id="IPR036890">
    <property type="entry name" value="HATPase_C_sf"/>
</dbReference>
<reference evidence="9 10" key="1">
    <citation type="journal article" date="2021" name="Int. J. Syst. Evol. Microbiol.">
        <title>Amazonocrinis nigriterrae gen. nov., sp. nov., Atlanticothrix silvestris gen. nov., sp. nov. and Dendronalium phyllosphericum gen. nov., sp. nov., nostocacean cyanobacteria from Brazilian environments.</title>
        <authorList>
            <person name="Alvarenga D.O."/>
            <person name="Andreote A.P.D."/>
            <person name="Branco L.H.Z."/>
            <person name="Delbaje E."/>
            <person name="Cruz R.B."/>
            <person name="Varani A.M."/>
            <person name="Fiore M.F."/>
        </authorList>
    </citation>
    <scope>NUCLEOTIDE SEQUENCE [LARGE SCALE GENOMIC DNA]</scope>
    <source>
        <strain evidence="9 10">CENA357</strain>
    </source>
</reference>
<dbReference type="SUPFAM" id="SSF55874">
    <property type="entry name" value="ATPase domain of HSP90 chaperone/DNA topoisomerase II/histidine kinase"/>
    <property type="match status" value="1"/>
</dbReference>